<dbReference type="InterPro" id="IPR013783">
    <property type="entry name" value="Ig-like_fold"/>
</dbReference>
<feature type="signal peptide" evidence="2">
    <location>
        <begin position="1"/>
        <end position="25"/>
    </location>
</feature>
<evidence type="ECO:0000313" key="3">
    <source>
        <dbReference type="EMBL" id="SFI24952.1"/>
    </source>
</evidence>
<reference evidence="4" key="1">
    <citation type="submission" date="2016-10" db="EMBL/GenBank/DDBJ databases">
        <authorList>
            <person name="Varghese N."/>
            <person name="Submissions S."/>
        </authorList>
    </citation>
    <scope>NUCLEOTIDE SEQUENCE [LARGE SCALE GENOMIC DNA]</scope>
    <source>
        <strain evidence="4">DSM 26348</strain>
    </source>
</reference>
<feature type="region of interest" description="Disordered" evidence="1">
    <location>
        <begin position="115"/>
        <end position="165"/>
    </location>
</feature>
<dbReference type="RefSeq" id="WP_139228396.1">
    <property type="nucleotide sequence ID" value="NZ_FOQD01000007.1"/>
</dbReference>
<dbReference type="AlphaFoldDB" id="A0A1I3GNT1"/>
<evidence type="ECO:0008006" key="5">
    <source>
        <dbReference type="Google" id="ProtNLM"/>
    </source>
</evidence>
<name>A0A1I3GNT1_9PLAN</name>
<proteinExistence type="predicted"/>
<dbReference type="STRING" id="1576369.SAMN05421753_10766"/>
<dbReference type="EMBL" id="FOQD01000007">
    <property type="protein sequence ID" value="SFI24952.1"/>
    <property type="molecule type" value="Genomic_DNA"/>
</dbReference>
<evidence type="ECO:0000256" key="1">
    <source>
        <dbReference type="SAM" id="MobiDB-lite"/>
    </source>
</evidence>
<feature type="chain" id="PRO_5011583754" description="Carboxypeptidase regulatory-like domain-containing protein" evidence="2">
    <location>
        <begin position="26"/>
        <end position="165"/>
    </location>
</feature>
<keyword evidence="2" id="KW-0732">Signal</keyword>
<dbReference type="SUPFAM" id="SSF49478">
    <property type="entry name" value="Cna protein B-type domain"/>
    <property type="match status" value="1"/>
</dbReference>
<protein>
    <recommendedName>
        <fullName evidence="5">Carboxypeptidase regulatory-like domain-containing protein</fullName>
    </recommendedName>
</protein>
<gene>
    <name evidence="3" type="ORF">SAMN05421753_10766</name>
</gene>
<evidence type="ECO:0000313" key="4">
    <source>
        <dbReference type="Proteomes" id="UP000199518"/>
    </source>
</evidence>
<keyword evidence="4" id="KW-1185">Reference proteome</keyword>
<accession>A0A1I3GNT1</accession>
<dbReference type="Proteomes" id="UP000199518">
    <property type="component" value="Unassembled WGS sequence"/>
</dbReference>
<dbReference type="Gene3D" id="2.60.40.10">
    <property type="entry name" value="Immunoglobulins"/>
    <property type="match status" value="1"/>
</dbReference>
<dbReference type="OrthoDB" id="284841at2"/>
<sequence length="165" mass="17676">MKTPARAMLIASCLVSLAMPLRIFAKDPKSPKAEKPTVIDLLLGRGGTLEGQLKDAGGQLADGASVTIWQGQKLIWKGTVDQAGKFQFKNLTTGFYRVVYGEQSVLCRAWSGETAPPSAQGSLTLNNEQKAAELGRQPAKGTTAGYSIPPLWSGSHYEYKSPPNP</sequence>
<organism evidence="3 4">
    <name type="scientific">Planctomicrobium piriforme</name>
    <dbReference type="NCBI Taxonomy" id="1576369"/>
    <lineage>
        <taxon>Bacteria</taxon>
        <taxon>Pseudomonadati</taxon>
        <taxon>Planctomycetota</taxon>
        <taxon>Planctomycetia</taxon>
        <taxon>Planctomycetales</taxon>
        <taxon>Planctomycetaceae</taxon>
        <taxon>Planctomicrobium</taxon>
    </lineage>
</organism>
<evidence type="ECO:0000256" key="2">
    <source>
        <dbReference type="SAM" id="SignalP"/>
    </source>
</evidence>
<feature type="compositionally biased region" description="Polar residues" evidence="1">
    <location>
        <begin position="117"/>
        <end position="129"/>
    </location>
</feature>